<evidence type="ECO:0000256" key="1">
    <source>
        <dbReference type="SAM" id="SignalP"/>
    </source>
</evidence>
<dbReference type="PROSITE" id="PS51257">
    <property type="entry name" value="PROKAR_LIPOPROTEIN"/>
    <property type="match status" value="1"/>
</dbReference>
<dbReference type="RefSeq" id="WP_188405868.1">
    <property type="nucleotide sequence ID" value="NZ_BMGL01000006.1"/>
</dbReference>
<dbReference type="AlphaFoldDB" id="A0A917E982"/>
<feature type="signal peptide" evidence="1">
    <location>
        <begin position="1"/>
        <end position="21"/>
    </location>
</feature>
<proteinExistence type="predicted"/>
<protein>
    <submittedName>
        <fullName evidence="2">Uncharacterized protein</fullName>
    </submittedName>
</protein>
<keyword evidence="3" id="KW-1185">Reference proteome</keyword>
<gene>
    <name evidence="2" type="ORF">GCM10010831_11570</name>
</gene>
<keyword evidence="1" id="KW-0732">Signal</keyword>
<evidence type="ECO:0000313" key="2">
    <source>
        <dbReference type="EMBL" id="GGE11790.1"/>
    </source>
</evidence>
<evidence type="ECO:0000313" key="3">
    <source>
        <dbReference type="Proteomes" id="UP000599688"/>
    </source>
</evidence>
<dbReference type="Proteomes" id="UP000599688">
    <property type="component" value="Unassembled WGS sequence"/>
</dbReference>
<comment type="caution">
    <text evidence="2">The sequence shown here is derived from an EMBL/GenBank/DDBJ whole genome shotgun (WGS) entry which is preliminary data.</text>
</comment>
<name>A0A917E982_9FLAO</name>
<sequence length="89" mass="9507">MRNSILSVSLLAMFFVFTSCSSDDDSSSSNNNDCLVCELELFGQSTSTEYCDNGDGTVTVNGEGTEDLEGVSFSDFISAQEEFLGATCN</sequence>
<reference evidence="2 3" key="1">
    <citation type="journal article" date="2014" name="Int. J. Syst. Evol. Microbiol.">
        <title>Complete genome sequence of Corynebacterium casei LMG S-19264T (=DSM 44701T), isolated from a smear-ripened cheese.</title>
        <authorList>
            <consortium name="US DOE Joint Genome Institute (JGI-PGF)"/>
            <person name="Walter F."/>
            <person name="Albersmeier A."/>
            <person name="Kalinowski J."/>
            <person name="Ruckert C."/>
        </authorList>
    </citation>
    <scope>NUCLEOTIDE SEQUENCE [LARGE SCALE GENOMIC DNA]</scope>
    <source>
        <strain evidence="2 3">CGMCC 1.12925</strain>
    </source>
</reference>
<organism evidence="2 3">
    <name type="scientific">Psychroflexus salis</name>
    <dbReference type="NCBI Taxonomy" id="1526574"/>
    <lineage>
        <taxon>Bacteria</taxon>
        <taxon>Pseudomonadati</taxon>
        <taxon>Bacteroidota</taxon>
        <taxon>Flavobacteriia</taxon>
        <taxon>Flavobacteriales</taxon>
        <taxon>Flavobacteriaceae</taxon>
        <taxon>Psychroflexus</taxon>
    </lineage>
</organism>
<accession>A0A917E982</accession>
<dbReference type="EMBL" id="BMGL01000006">
    <property type="protein sequence ID" value="GGE11790.1"/>
    <property type="molecule type" value="Genomic_DNA"/>
</dbReference>
<feature type="chain" id="PRO_5037297448" evidence="1">
    <location>
        <begin position="22"/>
        <end position="89"/>
    </location>
</feature>